<gene>
    <name evidence="4" type="ORF">KFE25_010737</name>
</gene>
<keyword evidence="5" id="KW-1185">Reference proteome</keyword>
<dbReference type="EMBL" id="JAGTXO010000029">
    <property type="protein sequence ID" value="KAG8460986.1"/>
    <property type="molecule type" value="Genomic_DNA"/>
</dbReference>
<dbReference type="Pfam" id="PF18201">
    <property type="entry name" value="PIH1_CS"/>
    <property type="match status" value="1"/>
</dbReference>
<sequence>MASDLDVLLAGRMQGDAAPPALVAGLDGAQQLWAMLDDMAQSDPAAYAEFVAKQLRGARDESAAAMPQPAFCGYVHVSKPAALAGALFINACAHHSLKPASSADAPVNLAVGVLRDAVADAPLAAAVARRSVKAGARIRCVDVLTSEDHLARARRDGAYRRELFELFVECIEDTHALSANRATCTPLGAGMIKYAGGNVARFRDARSPAEPPPRPAAPQHEPPQLPGIGAALAGQLASMAGAAGAPPSDDAALGARADRRAAVGGGLAGGGDGATADALGGALRLPGAAPTPPASAKPGDVAPAQGPRPPLILELDAQSAEPAAPPAAPAARRIGHAASSVAPRATREPSVGAAEGAPSTSAPDAAGLELLFGAGAPDTAGLTPQHELQLHAPGAAVRAALALRVRLPLVASAQAVDLRVGERAIALRTGVDDGAHSLRVELPAPIDSAAATSSFDRKRRVLTVRAPLLREADVDALDPALLRSGALAASRRTAPHPTAP</sequence>
<evidence type="ECO:0000259" key="3">
    <source>
        <dbReference type="Pfam" id="PF18201"/>
    </source>
</evidence>
<dbReference type="PANTHER" id="PTHR22997">
    <property type="entry name" value="PIH1 DOMAIN-CONTAINING PROTEIN 1"/>
    <property type="match status" value="1"/>
</dbReference>
<accession>A0A8J6C7G3</accession>
<dbReference type="AlphaFoldDB" id="A0A8J6C7G3"/>
<dbReference type="GO" id="GO:0006364">
    <property type="term" value="P:rRNA processing"/>
    <property type="evidence" value="ECO:0007669"/>
    <property type="project" value="TreeGrafter"/>
</dbReference>
<dbReference type="CDD" id="cd00298">
    <property type="entry name" value="ACD_sHsps_p23-like"/>
    <property type="match status" value="1"/>
</dbReference>
<proteinExistence type="inferred from homology"/>
<protein>
    <recommendedName>
        <fullName evidence="3">PIH1D1/2/3 CS-like domain-containing protein</fullName>
    </recommendedName>
</protein>
<feature type="region of interest" description="Disordered" evidence="2">
    <location>
        <begin position="203"/>
        <end position="228"/>
    </location>
</feature>
<organism evidence="4 5">
    <name type="scientific">Diacronema lutheri</name>
    <name type="common">Unicellular marine alga</name>
    <name type="synonym">Monochrysis lutheri</name>
    <dbReference type="NCBI Taxonomy" id="2081491"/>
    <lineage>
        <taxon>Eukaryota</taxon>
        <taxon>Haptista</taxon>
        <taxon>Haptophyta</taxon>
        <taxon>Pavlovophyceae</taxon>
        <taxon>Pavlovales</taxon>
        <taxon>Pavlovaceae</taxon>
        <taxon>Diacronema</taxon>
    </lineage>
</organism>
<comment type="caution">
    <text evidence="4">The sequence shown here is derived from an EMBL/GenBank/DDBJ whole genome shotgun (WGS) entry which is preliminary data.</text>
</comment>
<evidence type="ECO:0000256" key="1">
    <source>
        <dbReference type="ARBA" id="ARBA00008511"/>
    </source>
</evidence>
<feature type="region of interest" description="Disordered" evidence="2">
    <location>
        <begin position="282"/>
        <end position="364"/>
    </location>
</feature>
<dbReference type="OrthoDB" id="545063at2759"/>
<feature type="domain" description="PIH1D1/2/3 CS-like" evidence="3">
    <location>
        <begin position="396"/>
        <end position="468"/>
    </location>
</feature>
<evidence type="ECO:0000313" key="5">
    <source>
        <dbReference type="Proteomes" id="UP000751190"/>
    </source>
</evidence>
<dbReference type="Proteomes" id="UP000751190">
    <property type="component" value="Unassembled WGS sequence"/>
</dbReference>
<dbReference type="InterPro" id="IPR041442">
    <property type="entry name" value="PIH1D1/2/3_CS-like"/>
</dbReference>
<name>A0A8J6C7G3_DIALT</name>
<dbReference type="GO" id="GO:0005737">
    <property type="term" value="C:cytoplasm"/>
    <property type="evidence" value="ECO:0007669"/>
    <property type="project" value="TreeGrafter"/>
</dbReference>
<evidence type="ECO:0000256" key="2">
    <source>
        <dbReference type="SAM" id="MobiDB-lite"/>
    </source>
</evidence>
<dbReference type="PANTHER" id="PTHR22997:SF6">
    <property type="entry name" value="PIH1 DOMAIN-CONTAINING PROTEIN 2"/>
    <property type="match status" value="1"/>
</dbReference>
<dbReference type="GO" id="GO:0097255">
    <property type="term" value="C:R2TP complex"/>
    <property type="evidence" value="ECO:0007669"/>
    <property type="project" value="TreeGrafter"/>
</dbReference>
<dbReference type="GO" id="GO:0000492">
    <property type="term" value="P:box C/D snoRNP assembly"/>
    <property type="evidence" value="ECO:0007669"/>
    <property type="project" value="TreeGrafter"/>
</dbReference>
<comment type="similarity">
    <text evidence="1">Belongs to the PIH1 family.</text>
</comment>
<feature type="compositionally biased region" description="Pro residues" evidence="2">
    <location>
        <begin position="209"/>
        <end position="225"/>
    </location>
</feature>
<reference evidence="4" key="1">
    <citation type="submission" date="2021-05" db="EMBL/GenBank/DDBJ databases">
        <title>The genome of the haptophyte Pavlova lutheri (Diacronema luteri, Pavlovales) - a model for lipid biosynthesis in eukaryotic algae.</title>
        <authorList>
            <person name="Hulatt C.J."/>
            <person name="Posewitz M.C."/>
        </authorList>
    </citation>
    <scope>NUCLEOTIDE SEQUENCE</scope>
    <source>
        <strain evidence="4">NIVA-4/92</strain>
    </source>
</reference>
<dbReference type="InterPro" id="IPR050734">
    <property type="entry name" value="PIH1/Kintoun_subfamily"/>
</dbReference>
<evidence type="ECO:0000313" key="4">
    <source>
        <dbReference type="EMBL" id="KAG8460986.1"/>
    </source>
</evidence>
<dbReference type="GO" id="GO:1990904">
    <property type="term" value="C:ribonucleoprotein complex"/>
    <property type="evidence" value="ECO:0007669"/>
    <property type="project" value="TreeGrafter"/>
</dbReference>
<dbReference type="OMA" id="WINICSH"/>